<keyword evidence="6" id="KW-1185">Reference proteome</keyword>
<dbReference type="InterPro" id="IPR051661">
    <property type="entry name" value="Actin_filament_regulator"/>
</dbReference>
<dbReference type="AlphaFoldDB" id="A0A1X2IPF0"/>
<dbReference type="InterPro" id="IPR010473">
    <property type="entry name" value="GTPase-bd"/>
</dbReference>
<dbReference type="GO" id="GO:0003779">
    <property type="term" value="F:actin binding"/>
    <property type="evidence" value="ECO:0007669"/>
    <property type="project" value="InterPro"/>
</dbReference>
<dbReference type="SUPFAM" id="SSF101447">
    <property type="entry name" value="Formin homology 2 domain (FH2 domain)"/>
    <property type="match status" value="1"/>
</dbReference>
<evidence type="ECO:0000259" key="4">
    <source>
        <dbReference type="PROSITE" id="PS51444"/>
    </source>
</evidence>
<gene>
    <name evidence="5" type="ORF">BCR42DRAFT_410715</name>
</gene>
<feature type="compositionally biased region" description="Pro residues" evidence="2">
    <location>
        <begin position="628"/>
        <end position="639"/>
    </location>
</feature>
<protein>
    <recommendedName>
        <fullName evidence="7">Formin homology 2 domain-domain-containing protein</fullName>
    </recommendedName>
</protein>
<evidence type="ECO:0000313" key="5">
    <source>
        <dbReference type="EMBL" id="ORZ19880.1"/>
    </source>
</evidence>
<dbReference type="OrthoDB" id="1104827at2759"/>
<dbReference type="Gene3D" id="1.20.58.2220">
    <property type="entry name" value="Formin, FH2 domain"/>
    <property type="match status" value="1"/>
</dbReference>
<feature type="region of interest" description="Disordered" evidence="2">
    <location>
        <begin position="596"/>
        <end position="673"/>
    </location>
</feature>
<dbReference type="InterPro" id="IPR011989">
    <property type="entry name" value="ARM-like"/>
</dbReference>
<dbReference type="Proteomes" id="UP000193560">
    <property type="component" value="Unassembled WGS sequence"/>
</dbReference>
<comment type="similarity">
    <text evidence="1">Belongs to the formin homology family. BNI1 subfamily.</text>
</comment>
<dbReference type="GO" id="GO:0031267">
    <property type="term" value="F:small GTPase binding"/>
    <property type="evidence" value="ECO:0007669"/>
    <property type="project" value="InterPro"/>
</dbReference>
<feature type="non-terminal residue" evidence="5">
    <location>
        <position position="1"/>
    </location>
</feature>
<accession>A0A1X2IPF0</accession>
<comment type="caution">
    <text evidence="5">The sequence shown here is derived from an EMBL/GenBank/DDBJ whole genome shotgun (WGS) entry which is preliminary data.</text>
</comment>
<dbReference type="InterPro" id="IPR015425">
    <property type="entry name" value="FH2_Formin"/>
</dbReference>
<dbReference type="GO" id="GO:0005938">
    <property type="term" value="C:cell cortex"/>
    <property type="evidence" value="ECO:0007669"/>
    <property type="project" value="UniProtKB-ARBA"/>
</dbReference>
<dbReference type="GO" id="GO:0043332">
    <property type="term" value="C:mating projection tip"/>
    <property type="evidence" value="ECO:0007669"/>
    <property type="project" value="TreeGrafter"/>
</dbReference>
<dbReference type="SMART" id="SM01139">
    <property type="entry name" value="Drf_FH3"/>
    <property type="match status" value="1"/>
</dbReference>
<dbReference type="GO" id="GO:0015629">
    <property type="term" value="C:actin cytoskeleton"/>
    <property type="evidence" value="ECO:0007669"/>
    <property type="project" value="UniProtKB-ARBA"/>
</dbReference>
<feature type="compositionally biased region" description="Polar residues" evidence="2">
    <location>
        <begin position="129"/>
        <end position="140"/>
    </location>
</feature>
<feature type="compositionally biased region" description="Basic and acidic residues" evidence="2">
    <location>
        <begin position="596"/>
        <end position="619"/>
    </location>
</feature>
<dbReference type="PROSITE" id="PS51444">
    <property type="entry name" value="FH2"/>
    <property type="match status" value="1"/>
</dbReference>
<feature type="region of interest" description="Disordered" evidence="2">
    <location>
        <begin position="1066"/>
        <end position="1097"/>
    </location>
</feature>
<evidence type="ECO:0000256" key="2">
    <source>
        <dbReference type="SAM" id="MobiDB-lite"/>
    </source>
</evidence>
<proteinExistence type="inferred from homology"/>
<dbReference type="GO" id="GO:0051017">
    <property type="term" value="P:actin filament bundle assembly"/>
    <property type="evidence" value="ECO:0007669"/>
    <property type="project" value="TreeGrafter"/>
</dbReference>
<sequence>MPDLLNRFWKKGVKPYDPPPRITTVFCYCRRSTCTKQHSIPFIKTQTDKNIHSQQRLCHLYHSSINSNNPKISTTITTHLLSEDDEVDELFDQEMKQRKIGDTQLPTTMKPLPLPPFDAPPHEHRNDLRQTPSSTKYSHRSGNTLLNPSIYLSNILQRGSSIFSALHQKRDNHDLPEYFIQKFMGANLRTVSVSDASSLESSLRTRPLIWLEKFIDLKGMHILMLCLRRINHQKDRTRKKPLDIEFEVIKCIKIIINTRIGGIEITNHPNYIHTIVFSLLCPRWQTRKLVCDSLVSICYNKAGNGEQDTNLGHQHIIRGFELLQQTTNDKTLFDTWMKQLEHPWDGYDRMGPFVATRNDLKKHGVLKLPSKQLMMEYVTSNMLLINALTNVPKTESQRMVIRYQLNTSGMEARVLPKFRCVEYLPLKSQVTAYEKAAANDLKTILNDESRLYYGNNDTEKLLEPLVNGMELSSKSADDLLDNMKSLMVTKGSLETKEYYSLVIHALMHQLAAGRWAITKDQDVTALFGVPAKDIIQHYRNLDRLRQLKSRTIHNETRKSQVINDNETMDNPVDTEAKHVQVVADSNRGLKVQLEERKINSTPDRSHSRENISTVAKEKSSIASQSLLVPPPPPPPPPPSSILEMDSSHTVASDTLSPPPPPPRLSPIASHEHSRQYITPTTPIKKMQHQSMIKLKNLHIDTMFPAKSNTTFDRKLKAITDEKMDVVKFLSGNKSRGLNIAVLPKLKHFGNYALARQTIMHMDPDFCTENMLNNLIMYAPSREDDLITMDKYTKATAKQCLSLDLPEQFTIEMTKIYRYPQRLHFMLFRVQFWEKLDRLYENVTTVVKASESLRESTSLKELLNIILLMGNYMNGSSLQGGAVGIRIASLNKLIDTKASVKTSLTLLHVLAGTVRQEFPSILAFVDDLKDTGRAARIMASFNDIVHEYTDMRQKLNQLNDELKTHWKPENVEQGDQFSHVMSEYYNSAVSQFENLETLYLNMDVKWKDTMLFYGENPKDMRPDDFFSIFSTFLGHWKVASIEEQQYSDRMERKLWQKRHQCIPSKKYTTMNSCNSSSNDNSNSDFTGSETPDGNQRRMDDLVNRLRTGKSLHESRRLRHRNHQNSNHALQLSASLSAPVSSSITHSSSSAHLDCSNSDDGCSLSAEDLLRDLQNGD</sequence>
<dbReference type="GO" id="GO:0051016">
    <property type="term" value="P:barbed-end actin filament capping"/>
    <property type="evidence" value="ECO:0007669"/>
    <property type="project" value="TreeGrafter"/>
</dbReference>
<dbReference type="PANTHER" id="PTHR47102">
    <property type="entry name" value="PROTEIN BNI1"/>
    <property type="match status" value="1"/>
</dbReference>
<dbReference type="InterPro" id="IPR014768">
    <property type="entry name" value="GBD/FH3_dom"/>
</dbReference>
<evidence type="ECO:0008006" key="7">
    <source>
        <dbReference type="Google" id="ProtNLM"/>
    </source>
</evidence>
<organism evidence="5 6">
    <name type="scientific">Absidia repens</name>
    <dbReference type="NCBI Taxonomy" id="90262"/>
    <lineage>
        <taxon>Eukaryota</taxon>
        <taxon>Fungi</taxon>
        <taxon>Fungi incertae sedis</taxon>
        <taxon>Mucoromycota</taxon>
        <taxon>Mucoromycotina</taxon>
        <taxon>Mucoromycetes</taxon>
        <taxon>Mucorales</taxon>
        <taxon>Cunninghamellaceae</taxon>
        <taxon>Absidia</taxon>
    </lineage>
</organism>
<dbReference type="InterPro" id="IPR016024">
    <property type="entry name" value="ARM-type_fold"/>
</dbReference>
<dbReference type="InterPro" id="IPR010472">
    <property type="entry name" value="FH3_dom"/>
</dbReference>
<dbReference type="Pfam" id="PF06371">
    <property type="entry name" value="Drf_GBD"/>
    <property type="match status" value="1"/>
</dbReference>
<dbReference type="EMBL" id="MCGE01000007">
    <property type="protein sequence ID" value="ORZ19880.1"/>
    <property type="molecule type" value="Genomic_DNA"/>
</dbReference>
<evidence type="ECO:0000256" key="1">
    <source>
        <dbReference type="ARBA" id="ARBA00037935"/>
    </source>
</evidence>
<dbReference type="STRING" id="90262.A0A1X2IPF0"/>
<feature type="domain" description="GBD/FH3" evidence="3">
    <location>
        <begin position="79"/>
        <end position="518"/>
    </location>
</feature>
<dbReference type="SUPFAM" id="SSF48371">
    <property type="entry name" value="ARM repeat"/>
    <property type="match status" value="1"/>
</dbReference>
<feature type="region of interest" description="Disordered" evidence="2">
    <location>
        <begin position="98"/>
        <end position="140"/>
    </location>
</feature>
<dbReference type="PROSITE" id="PS51232">
    <property type="entry name" value="GBD_FH3"/>
    <property type="match status" value="1"/>
</dbReference>
<dbReference type="InterPro" id="IPR042201">
    <property type="entry name" value="FH2_Formin_sf"/>
</dbReference>
<dbReference type="PANTHER" id="PTHR47102:SF2">
    <property type="entry name" value="PROTEIN BNI1"/>
    <property type="match status" value="1"/>
</dbReference>
<dbReference type="Pfam" id="PF06367">
    <property type="entry name" value="Drf_FH3"/>
    <property type="match status" value="1"/>
</dbReference>
<dbReference type="SMART" id="SM01140">
    <property type="entry name" value="Drf_GBD"/>
    <property type="match status" value="1"/>
</dbReference>
<dbReference type="GO" id="GO:1903475">
    <property type="term" value="P:mitotic actomyosin contractile ring assembly"/>
    <property type="evidence" value="ECO:0007669"/>
    <property type="project" value="TreeGrafter"/>
</dbReference>
<evidence type="ECO:0000313" key="6">
    <source>
        <dbReference type="Proteomes" id="UP000193560"/>
    </source>
</evidence>
<evidence type="ECO:0000259" key="3">
    <source>
        <dbReference type="PROSITE" id="PS51232"/>
    </source>
</evidence>
<feature type="compositionally biased region" description="Low complexity" evidence="2">
    <location>
        <begin position="1070"/>
        <end position="1083"/>
    </location>
</feature>
<dbReference type="Pfam" id="PF02181">
    <property type="entry name" value="FH2"/>
    <property type="match status" value="1"/>
</dbReference>
<reference evidence="5 6" key="1">
    <citation type="submission" date="2016-07" db="EMBL/GenBank/DDBJ databases">
        <title>Pervasive Adenine N6-methylation of Active Genes in Fungi.</title>
        <authorList>
            <consortium name="DOE Joint Genome Institute"/>
            <person name="Mondo S.J."/>
            <person name="Dannebaum R.O."/>
            <person name="Kuo R.C."/>
            <person name="Labutti K."/>
            <person name="Haridas S."/>
            <person name="Kuo A."/>
            <person name="Salamov A."/>
            <person name="Ahrendt S.R."/>
            <person name="Lipzen A."/>
            <person name="Sullivan W."/>
            <person name="Andreopoulos W.B."/>
            <person name="Clum A."/>
            <person name="Lindquist E."/>
            <person name="Daum C."/>
            <person name="Ramamoorthy G.K."/>
            <person name="Gryganskyi A."/>
            <person name="Culley D."/>
            <person name="Magnuson J.K."/>
            <person name="James T.Y."/>
            <person name="O'Malley M.A."/>
            <person name="Stajich J.E."/>
            <person name="Spatafora J.W."/>
            <person name="Visel A."/>
            <person name="Grigoriev I.V."/>
        </authorList>
    </citation>
    <scope>NUCLEOTIDE SEQUENCE [LARGE SCALE GENOMIC DNA]</scope>
    <source>
        <strain evidence="5 6">NRRL 1336</strain>
    </source>
</reference>
<name>A0A1X2IPF0_9FUNG</name>
<dbReference type="GO" id="GO:0032153">
    <property type="term" value="C:cell division site"/>
    <property type="evidence" value="ECO:0007669"/>
    <property type="project" value="TreeGrafter"/>
</dbReference>
<feature type="domain" description="FH2" evidence="4">
    <location>
        <begin position="654"/>
        <end position="1061"/>
    </location>
</feature>
<dbReference type="SMART" id="SM00498">
    <property type="entry name" value="FH2"/>
    <property type="match status" value="1"/>
</dbReference>
<dbReference type="Gene3D" id="1.25.10.10">
    <property type="entry name" value="Leucine-rich Repeat Variant"/>
    <property type="match status" value="1"/>
</dbReference>